<protein>
    <recommendedName>
        <fullName evidence="3">NAD(P)-binding domain-containing protein</fullName>
    </recommendedName>
</protein>
<evidence type="ECO:0000313" key="2">
    <source>
        <dbReference type="Proteomes" id="UP000054107"/>
    </source>
</evidence>
<proteinExistence type="predicted"/>
<organism evidence="1 2">
    <name type="scientific">Parasitella parasitica</name>
    <dbReference type="NCBI Taxonomy" id="35722"/>
    <lineage>
        <taxon>Eukaryota</taxon>
        <taxon>Fungi</taxon>
        <taxon>Fungi incertae sedis</taxon>
        <taxon>Mucoromycota</taxon>
        <taxon>Mucoromycotina</taxon>
        <taxon>Mucoromycetes</taxon>
        <taxon>Mucorales</taxon>
        <taxon>Mucorineae</taxon>
        <taxon>Mucoraceae</taxon>
        <taxon>Parasitella</taxon>
    </lineage>
</organism>
<dbReference type="EMBL" id="LN731111">
    <property type="protein sequence ID" value="CEP14270.1"/>
    <property type="molecule type" value="Genomic_DNA"/>
</dbReference>
<dbReference type="STRING" id="35722.A0A0B7NFW1"/>
<dbReference type="OrthoDB" id="10254221at2759"/>
<keyword evidence="2" id="KW-1185">Reference proteome</keyword>
<gene>
    <name evidence="1" type="primary">PARPA_08439.1 scaffold 33036</name>
</gene>
<accession>A0A0B7NFW1</accession>
<dbReference type="Proteomes" id="UP000054107">
    <property type="component" value="Unassembled WGS sequence"/>
</dbReference>
<reference evidence="1 2" key="1">
    <citation type="submission" date="2014-09" db="EMBL/GenBank/DDBJ databases">
        <authorList>
            <person name="Ellenberger Sabrina"/>
        </authorList>
    </citation>
    <scope>NUCLEOTIDE SEQUENCE [LARGE SCALE GENOMIC DNA]</scope>
    <source>
        <strain evidence="1 2">CBS 412.66</strain>
    </source>
</reference>
<sequence>MRNRILYKKFVEKIWLISQFHHFGHQKNVKTAGFEIQPHSYCERGPITEQATTSRTLTLLLIVDGGAGSLLVDEEKNVRLLETEAFPKEFLSVATKQARSLDELRASQGLNWTFISPADHFDPAGNKTGEYKTSNDKFNLNRRNESYISYANHAIAVADEIAYLEHLNTGFAVVSV</sequence>
<dbReference type="Gene3D" id="3.40.50.720">
    <property type="entry name" value="NAD(P)-binding Rossmann-like Domain"/>
    <property type="match status" value="1"/>
</dbReference>
<name>A0A0B7NFW1_9FUNG</name>
<dbReference type="AlphaFoldDB" id="A0A0B7NFW1"/>
<evidence type="ECO:0008006" key="3">
    <source>
        <dbReference type="Google" id="ProtNLM"/>
    </source>
</evidence>
<evidence type="ECO:0000313" key="1">
    <source>
        <dbReference type="EMBL" id="CEP14270.1"/>
    </source>
</evidence>